<keyword evidence="3 9" id="KW-0812">Transmembrane</keyword>
<reference evidence="11" key="1">
    <citation type="submission" date="2025-08" db="UniProtKB">
        <authorList>
            <consortium name="Ensembl"/>
        </authorList>
    </citation>
    <scope>IDENTIFICATION</scope>
</reference>
<evidence type="ECO:0000313" key="11">
    <source>
        <dbReference type="Ensembl" id="ENSSSCP00030024941.1"/>
    </source>
</evidence>
<evidence type="ECO:0000256" key="4">
    <source>
        <dbReference type="ARBA" id="ARBA00022989"/>
    </source>
</evidence>
<dbReference type="PROSITE" id="PS50262">
    <property type="entry name" value="G_PROTEIN_RECEP_F1_2"/>
    <property type="match status" value="1"/>
</dbReference>
<evidence type="ECO:0000313" key="12">
    <source>
        <dbReference type="Proteomes" id="UP000694570"/>
    </source>
</evidence>
<feature type="transmembrane region" description="Helical" evidence="9">
    <location>
        <begin position="109"/>
        <end position="126"/>
    </location>
</feature>
<dbReference type="Gene3D" id="1.20.1070.10">
    <property type="entry name" value="Rhodopsin 7-helix transmembrane proteins"/>
    <property type="match status" value="1"/>
</dbReference>
<evidence type="ECO:0000256" key="2">
    <source>
        <dbReference type="ARBA" id="ARBA00004141"/>
    </source>
</evidence>
<evidence type="ECO:0000259" key="10">
    <source>
        <dbReference type="PROSITE" id="PS50262"/>
    </source>
</evidence>
<dbReference type="PROSITE" id="PS00237">
    <property type="entry name" value="G_PROTEIN_RECEP_F1_1"/>
    <property type="match status" value="1"/>
</dbReference>
<proteinExistence type="predicted"/>
<dbReference type="Pfam" id="PF13853">
    <property type="entry name" value="7tm_4"/>
    <property type="match status" value="1"/>
</dbReference>
<dbReference type="AlphaFoldDB" id="A0A8D0WPT6"/>
<dbReference type="SUPFAM" id="SSF81321">
    <property type="entry name" value="Family A G protein-coupled receptor-like"/>
    <property type="match status" value="1"/>
</dbReference>
<evidence type="ECO:0000256" key="8">
    <source>
        <dbReference type="ARBA" id="ARBA00023224"/>
    </source>
</evidence>
<keyword evidence="7" id="KW-0675">Receptor</keyword>
<protein>
    <recommendedName>
        <fullName evidence="10">G-protein coupled receptors family 1 profile domain-containing protein</fullName>
    </recommendedName>
</protein>
<dbReference type="InterPro" id="IPR000725">
    <property type="entry name" value="Olfact_rcpt"/>
</dbReference>
<keyword evidence="4 9" id="KW-1133">Transmembrane helix</keyword>
<dbReference type="GO" id="GO:0004984">
    <property type="term" value="F:olfactory receptor activity"/>
    <property type="evidence" value="ECO:0007669"/>
    <property type="project" value="InterPro"/>
</dbReference>
<accession>A0A8D0WPT6</accession>
<dbReference type="PANTHER" id="PTHR48018">
    <property type="entry name" value="OLFACTORY RECEPTOR"/>
    <property type="match status" value="1"/>
</dbReference>
<comment type="function">
    <text evidence="1">Putative odorant or sperm cell receptor.</text>
</comment>
<feature type="domain" description="G-protein coupled receptors family 1 profile" evidence="10">
    <location>
        <begin position="10"/>
        <end position="164"/>
    </location>
</feature>
<dbReference type="Proteomes" id="UP000694570">
    <property type="component" value="Unplaced"/>
</dbReference>
<comment type="subcellular location">
    <subcellularLocation>
        <location evidence="2">Membrane</location>
        <topology evidence="2">Multi-pass membrane protein</topology>
    </subcellularLocation>
</comment>
<evidence type="ECO:0000256" key="7">
    <source>
        <dbReference type="ARBA" id="ARBA00023170"/>
    </source>
</evidence>
<dbReference type="GO" id="GO:0004930">
    <property type="term" value="F:G protein-coupled receptor activity"/>
    <property type="evidence" value="ECO:0007669"/>
    <property type="project" value="UniProtKB-KW"/>
</dbReference>
<organism evidence="11 12">
    <name type="scientific">Sus scrofa</name>
    <name type="common">Pig</name>
    <dbReference type="NCBI Taxonomy" id="9823"/>
    <lineage>
        <taxon>Eukaryota</taxon>
        <taxon>Metazoa</taxon>
        <taxon>Chordata</taxon>
        <taxon>Craniata</taxon>
        <taxon>Vertebrata</taxon>
        <taxon>Euteleostomi</taxon>
        <taxon>Mammalia</taxon>
        <taxon>Eutheria</taxon>
        <taxon>Laurasiatheria</taxon>
        <taxon>Artiodactyla</taxon>
        <taxon>Suina</taxon>
        <taxon>Suidae</taxon>
        <taxon>Sus</taxon>
    </lineage>
</organism>
<sequence length="164" mass="18864">MVIYLVTVLGNLGFITLIRSDTRLHTPMYYFLSHLAFVDLCYSSAITPKMMVNFVVEHNTILFHACATQLGCFLIFMIMECFLLASMAYDRYVAICSPLRYSTWMSKRICIQLVAVPYMYSFLVALFHTYSIITFCLTYCAPMLLTISTSMTSFSWLCHAQTHT</sequence>
<evidence type="ECO:0000256" key="3">
    <source>
        <dbReference type="ARBA" id="ARBA00022692"/>
    </source>
</evidence>
<evidence type="ECO:0000256" key="5">
    <source>
        <dbReference type="ARBA" id="ARBA00023040"/>
    </source>
</evidence>
<dbReference type="Ensembl" id="ENSSSCT00030054614.1">
    <property type="protein sequence ID" value="ENSSSCP00030024941.1"/>
    <property type="gene ID" value="ENSSSCG00030039225.1"/>
</dbReference>
<dbReference type="InterPro" id="IPR000276">
    <property type="entry name" value="GPCR_Rhodpsn"/>
</dbReference>
<keyword evidence="5" id="KW-0297">G-protein coupled receptor</keyword>
<evidence type="ECO:0000256" key="6">
    <source>
        <dbReference type="ARBA" id="ARBA00023136"/>
    </source>
</evidence>
<name>A0A8D0WPT6_PIG</name>
<keyword evidence="8" id="KW-0807">Transducer</keyword>
<dbReference type="GO" id="GO:0016020">
    <property type="term" value="C:membrane"/>
    <property type="evidence" value="ECO:0007669"/>
    <property type="project" value="UniProtKB-SubCell"/>
</dbReference>
<feature type="transmembrane region" description="Helical" evidence="9">
    <location>
        <begin position="132"/>
        <end position="158"/>
    </location>
</feature>
<feature type="transmembrane region" description="Helical" evidence="9">
    <location>
        <begin position="61"/>
        <end position="89"/>
    </location>
</feature>
<evidence type="ECO:0000256" key="1">
    <source>
        <dbReference type="ARBA" id="ARBA00003929"/>
    </source>
</evidence>
<keyword evidence="6 9" id="KW-0472">Membrane</keyword>
<evidence type="ECO:0000256" key="9">
    <source>
        <dbReference type="SAM" id="Phobius"/>
    </source>
</evidence>
<dbReference type="FunFam" id="1.20.1070.10:FF:000410">
    <property type="entry name" value="Olfactory receptor 1348"/>
    <property type="match status" value="1"/>
</dbReference>
<dbReference type="InterPro" id="IPR017452">
    <property type="entry name" value="GPCR_Rhodpsn_7TM"/>
</dbReference>